<dbReference type="Proteomes" id="UP001420932">
    <property type="component" value="Unassembled WGS sequence"/>
</dbReference>
<protein>
    <submittedName>
        <fullName evidence="1">Uncharacterized protein</fullName>
    </submittedName>
</protein>
<dbReference type="AlphaFoldDB" id="A0AAP0L6Y6"/>
<gene>
    <name evidence="1" type="ORF">Syun_004311</name>
</gene>
<sequence length="228" mass="24849">MGTKTLSLPKISLPHRFLSLSLTKPLSLTLTALSLNETSHRHRSLLSLSPSPLSLSLSPSPLSALSLSLSLSLSRLSFSHPLSHRSLLSLSYRSLTEISLPNPKSLPDEAVPSGVPPLSARDWSLRSPKPSPMFVVRRRLDSGESDESFVETSTNLGSIMDLFRVGVGVVANLVEYLVGPLGLGLKDSNGYVRMVAAIWAFKLYHISVATCVDAIFHRCLKVLCFMIR</sequence>
<comment type="caution">
    <text evidence="1">The sequence shown here is derived from an EMBL/GenBank/DDBJ whole genome shotgun (WGS) entry which is preliminary data.</text>
</comment>
<evidence type="ECO:0000313" key="1">
    <source>
        <dbReference type="EMBL" id="KAK9163409.1"/>
    </source>
</evidence>
<reference evidence="1 2" key="1">
    <citation type="submission" date="2024-01" db="EMBL/GenBank/DDBJ databases">
        <title>Genome assemblies of Stephania.</title>
        <authorList>
            <person name="Yang L."/>
        </authorList>
    </citation>
    <scope>NUCLEOTIDE SEQUENCE [LARGE SCALE GENOMIC DNA]</scope>
    <source>
        <strain evidence="1">YNDBR</strain>
        <tissue evidence="1">Leaf</tissue>
    </source>
</reference>
<dbReference type="EMBL" id="JBBNAF010000002">
    <property type="protein sequence ID" value="KAK9163409.1"/>
    <property type="molecule type" value="Genomic_DNA"/>
</dbReference>
<keyword evidence="2" id="KW-1185">Reference proteome</keyword>
<organism evidence="1 2">
    <name type="scientific">Stephania yunnanensis</name>
    <dbReference type="NCBI Taxonomy" id="152371"/>
    <lineage>
        <taxon>Eukaryota</taxon>
        <taxon>Viridiplantae</taxon>
        <taxon>Streptophyta</taxon>
        <taxon>Embryophyta</taxon>
        <taxon>Tracheophyta</taxon>
        <taxon>Spermatophyta</taxon>
        <taxon>Magnoliopsida</taxon>
        <taxon>Ranunculales</taxon>
        <taxon>Menispermaceae</taxon>
        <taxon>Menispermoideae</taxon>
        <taxon>Cissampelideae</taxon>
        <taxon>Stephania</taxon>
    </lineage>
</organism>
<name>A0AAP0L6Y6_9MAGN</name>
<evidence type="ECO:0000313" key="2">
    <source>
        <dbReference type="Proteomes" id="UP001420932"/>
    </source>
</evidence>
<proteinExistence type="predicted"/>
<accession>A0AAP0L6Y6</accession>